<dbReference type="Proteomes" id="UP000530654">
    <property type="component" value="Unassembled WGS sequence"/>
</dbReference>
<proteinExistence type="predicted"/>
<name>A0A7Y2W8X5_9HYPH</name>
<sequence length="76" mass="8219">MSETSKTITAAIIQRDAYKRLGHRLQALPELALPMNVEGVFVDLLKKLDAVAAGNPVARLNDESGLLTCVQAWATI</sequence>
<reference evidence="1 2" key="1">
    <citation type="submission" date="2020-04" db="EMBL/GenBank/DDBJ databases">
        <title>Rhizobium bacterial biofertilizers improve the content of phenolic compounds of Lactuca sativa L. under non-saline and saline-stress conditions.</title>
        <authorList>
            <person name="Ayuso-Calles M."/>
            <person name="Garcia-Estevez I."/>
            <person name="Jimenez-Gomez A."/>
            <person name="Flores-Felix J.D."/>
            <person name="Escribano-Bailon M."/>
            <person name="Rivas R."/>
        </authorList>
    </citation>
    <scope>NUCLEOTIDE SEQUENCE [LARGE SCALE GENOMIC DNA]</scope>
    <source>
        <strain evidence="1 2">GPTR02</strain>
    </source>
</reference>
<dbReference type="EMBL" id="JABEQY010000035">
    <property type="protein sequence ID" value="NNH67202.1"/>
    <property type="molecule type" value="Genomic_DNA"/>
</dbReference>
<accession>A0A7Y2W8X5</accession>
<dbReference type="AlphaFoldDB" id="A0A7Y2W8X5"/>
<organism evidence="1 2">
    <name type="scientific">Rhizobium laguerreae</name>
    <dbReference type="NCBI Taxonomy" id="1076926"/>
    <lineage>
        <taxon>Bacteria</taxon>
        <taxon>Pseudomonadati</taxon>
        <taxon>Pseudomonadota</taxon>
        <taxon>Alphaproteobacteria</taxon>
        <taxon>Hyphomicrobiales</taxon>
        <taxon>Rhizobiaceae</taxon>
        <taxon>Rhizobium/Agrobacterium group</taxon>
        <taxon>Rhizobium</taxon>
    </lineage>
</organism>
<comment type="caution">
    <text evidence="1">The sequence shown here is derived from an EMBL/GenBank/DDBJ whole genome shotgun (WGS) entry which is preliminary data.</text>
</comment>
<gene>
    <name evidence="1" type="ORF">HLI17_28730</name>
</gene>
<dbReference type="RefSeq" id="WP_170282517.1">
    <property type="nucleotide sequence ID" value="NZ_JABEQY010000035.1"/>
</dbReference>
<evidence type="ECO:0000313" key="2">
    <source>
        <dbReference type="Proteomes" id="UP000530654"/>
    </source>
</evidence>
<evidence type="ECO:0000313" key="1">
    <source>
        <dbReference type="EMBL" id="NNH67202.1"/>
    </source>
</evidence>
<protein>
    <submittedName>
        <fullName evidence="1">Uncharacterized protein</fullName>
    </submittedName>
</protein>